<proteinExistence type="predicted"/>
<dbReference type="NCBIfam" id="TIGR00229">
    <property type="entry name" value="sensory_box"/>
    <property type="match status" value="1"/>
</dbReference>
<dbReference type="PROSITE" id="PS50883">
    <property type="entry name" value="EAL"/>
    <property type="match status" value="1"/>
</dbReference>
<gene>
    <name evidence="5" type="ORF">LDJ79_17495</name>
</gene>
<protein>
    <submittedName>
        <fullName evidence="5">EAL domain-containing protein</fullName>
    </submittedName>
</protein>
<dbReference type="InterPro" id="IPR029787">
    <property type="entry name" value="Nucleotide_cyclase"/>
</dbReference>
<dbReference type="EMBL" id="JAIWIU010000130">
    <property type="protein sequence ID" value="MCA2017920.1"/>
    <property type="molecule type" value="Genomic_DNA"/>
</dbReference>
<dbReference type="Gene3D" id="3.30.70.270">
    <property type="match status" value="1"/>
</dbReference>
<dbReference type="CDD" id="cd00130">
    <property type="entry name" value="PAS"/>
    <property type="match status" value="1"/>
</dbReference>
<evidence type="ECO:0000259" key="3">
    <source>
        <dbReference type="PROSITE" id="PS50883"/>
    </source>
</evidence>
<evidence type="ECO:0000313" key="6">
    <source>
        <dbReference type="Proteomes" id="UP001199044"/>
    </source>
</evidence>
<dbReference type="InterPro" id="IPR035965">
    <property type="entry name" value="PAS-like_dom_sf"/>
</dbReference>
<dbReference type="Pfam" id="PF08447">
    <property type="entry name" value="PAS_3"/>
    <property type="match status" value="1"/>
</dbReference>
<name>A0ABS7YQG5_9VIBR</name>
<accession>A0ABS7YQG5</accession>
<dbReference type="PANTHER" id="PTHR33121:SF79">
    <property type="entry name" value="CYCLIC DI-GMP PHOSPHODIESTERASE PDED-RELATED"/>
    <property type="match status" value="1"/>
</dbReference>
<dbReference type="Pfam" id="PF00563">
    <property type="entry name" value="EAL"/>
    <property type="match status" value="1"/>
</dbReference>
<dbReference type="InterPro" id="IPR001633">
    <property type="entry name" value="EAL_dom"/>
</dbReference>
<dbReference type="InterPro" id="IPR035919">
    <property type="entry name" value="EAL_sf"/>
</dbReference>
<dbReference type="PANTHER" id="PTHR33121">
    <property type="entry name" value="CYCLIC DI-GMP PHOSPHODIESTERASE PDEF"/>
    <property type="match status" value="1"/>
</dbReference>
<dbReference type="Gene3D" id="3.20.20.450">
    <property type="entry name" value="EAL domain"/>
    <property type="match status" value="1"/>
</dbReference>
<feature type="domain" description="EAL" evidence="3">
    <location>
        <begin position="314"/>
        <end position="568"/>
    </location>
</feature>
<evidence type="ECO:0000259" key="1">
    <source>
        <dbReference type="PROSITE" id="PS50112"/>
    </source>
</evidence>
<dbReference type="InterPro" id="IPR050706">
    <property type="entry name" value="Cyclic-di-GMP_PDE-like"/>
</dbReference>
<dbReference type="SMART" id="SM00052">
    <property type="entry name" value="EAL"/>
    <property type="match status" value="1"/>
</dbReference>
<sequence>MNNDESDLKYELADVTHYQRLVQFLDIVSEGLFHMDNSQTITLYTPEFYSQFGINSSTITLDDWFNLIHPLDREPLRQRIKHHMLISESQDTHRKNEFRMRKTNGQYTWVEASVISKSNHCDGFYIGRHRDISDQKLMESYLRQAAFYDNASGMSNRVKLITDIELAQKEAVHTTLIYFQIEDIRSYLNQYGVEVAQHLIHHLMSAVQAIPNHLTECYRVRSDDFAVLLSGEFSQDELMTMCCNIYSKYLSSMKEDGHLYGDHMSIGVYPNFSEDVNAEQIINIASRTCQFASEQNKSKVEIYSGKTGYKVDRFFFIERGLKEALNRRSLNVKFQPIVKSETGAVASFEALVRWRTQEFGEIYPDEFIPVAEKKGLIGELGYQVFAKACEFISQYNINNQVTTRVNVNVSVLQLLDRSFPEQIKAIADEAGIPSHSIVLELTETVILDGNKNALQQLRCLSDMGFQLALDDFGTGFSSINSFFDLPINQIKIDRTMACKTMENDDLNNYLEFIIRMCQQKSIAVVIEGIENSEMYKKFQRMGASYLQGYWLSKPLSLASASHYTLSSDSPNTTI</sequence>
<feature type="domain" description="GGDEF" evidence="4">
    <location>
        <begin position="172"/>
        <end position="305"/>
    </location>
</feature>
<dbReference type="CDD" id="cd01948">
    <property type="entry name" value="EAL"/>
    <property type="match status" value="1"/>
</dbReference>
<dbReference type="InterPro" id="IPR043128">
    <property type="entry name" value="Rev_trsase/Diguanyl_cyclase"/>
</dbReference>
<dbReference type="Gene3D" id="3.30.450.20">
    <property type="entry name" value="PAS domain"/>
    <property type="match status" value="1"/>
</dbReference>
<dbReference type="InterPro" id="IPR000160">
    <property type="entry name" value="GGDEF_dom"/>
</dbReference>
<feature type="domain" description="PAS" evidence="1">
    <location>
        <begin position="17"/>
        <end position="89"/>
    </location>
</feature>
<dbReference type="InterPro" id="IPR013655">
    <property type="entry name" value="PAS_fold_3"/>
</dbReference>
<dbReference type="SUPFAM" id="SSF55785">
    <property type="entry name" value="PYP-like sensor domain (PAS domain)"/>
    <property type="match status" value="1"/>
</dbReference>
<keyword evidence="6" id="KW-1185">Reference proteome</keyword>
<reference evidence="6" key="1">
    <citation type="submission" date="2023-07" db="EMBL/GenBank/DDBJ databases">
        <title>Molecular identification of indigenous halophilic bacteria isolated from red sea cost, biodegradation of synthetic dyes and assessment of degraded metabolite toxicity.</title>
        <authorList>
            <person name="Chaieb K."/>
            <person name="Altayb H.N."/>
        </authorList>
    </citation>
    <scope>NUCLEOTIDE SEQUENCE [LARGE SCALE GENOMIC DNA]</scope>
    <source>
        <strain evidence="6">K20</strain>
    </source>
</reference>
<dbReference type="PROSITE" id="PS50887">
    <property type="entry name" value="GGDEF"/>
    <property type="match status" value="1"/>
</dbReference>
<organism evidence="5 6">
    <name type="scientific">Vibrio tritonius</name>
    <dbReference type="NCBI Taxonomy" id="1435069"/>
    <lineage>
        <taxon>Bacteria</taxon>
        <taxon>Pseudomonadati</taxon>
        <taxon>Pseudomonadota</taxon>
        <taxon>Gammaproteobacteria</taxon>
        <taxon>Vibrionales</taxon>
        <taxon>Vibrionaceae</taxon>
        <taxon>Vibrio</taxon>
    </lineage>
</organism>
<dbReference type="SUPFAM" id="SSF141868">
    <property type="entry name" value="EAL domain-like"/>
    <property type="match status" value="1"/>
</dbReference>
<evidence type="ECO:0000259" key="4">
    <source>
        <dbReference type="PROSITE" id="PS50887"/>
    </source>
</evidence>
<evidence type="ECO:0000313" key="5">
    <source>
        <dbReference type="EMBL" id="MCA2017920.1"/>
    </source>
</evidence>
<dbReference type="PROSITE" id="PS50113">
    <property type="entry name" value="PAC"/>
    <property type="match status" value="1"/>
</dbReference>
<evidence type="ECO:0000259" key="2">
    <source>
        <dbReference type="PROSITE" id="PS50113"/>
    </source>
</evidence>
<comment type="caution">
    <text evidence="5">The sequence shown here is derived from an EMBL/GenBank/DDBJ whole genome shotgun (WGS) entry which is preliminary data.</text>
</comment>
<dbReference type="PROSITE" id="PS50112">
    <property type="entry name" value="PAS"/>
    <property type="match status" value="1"/>
</dbReference>
<dbReference type="InterPro" id="IPR000700">
    <property type="entry name" value="PAS-assoc_C"/>
</dbReference>
<dbReference type="Proteomes" id="UP001199044">
    <property type="component" value="Unassembled WGS sequence"/>
</dbReference>
<dbReference type="SUPFAM" id="SSF55073">
    <property type="entry name" value="Nucleotide cyclase"/>
    <property type="match status" value="1"/>
</dbReference>
<dbReference type="InterPro" id="IPR000014">
    <property type="entry name" value="PAS"/>
</dbReference>
<feature type="domain" description="PAC" evidence="2">
    <location>
        <begin position="94"/>
        <end position="144"/>
    </location>
</feature>
<dbReference type="SMART" id="SM00267">
    <property type="entry name" value="GGDEF"/>
    <property type="match status" value="1"/>
</dbReference>
<dbReference type="Pfam" id="PF00990">
    <property type="entry name" value="GGDEF"/>
    <property type="match status" value="1"/>
</dbReference>